<evidence type="ECO:0000256" key="3">
    <source>
        <dbReference type="RuleBase" id="RU363034"/>
    </source>
</evidence>
<evidence type="ECO:0000256" key="2">
    <source>
        <dbReference type="ARBA" id="ARBA00024195"/>
    </source>
</evidence>
<dbReference type="PRINTS" id="PR00722">
    <property type="entry name" value="CHYMOTRYPSIN"/>
</dbReference>
<evidence type="ECO:0000256" key="1">
    <source>
        <dbReference type="ARBA" id="ARBA00023157"/>
    </source>
</evidence>
<feature type="domain" description="Peptidase S1" evidence="5">
    <location>
        <begin position="65"/>
        <end position="302"/>
    </location>
</feature>
<dbReference type="InterPro" id="IPR001314">
    <property type="entry name" value="Peptidase_S1A"/>
</dbReference>
<dbReference type="InterPro" id="IPR051333">
    <property type="entry name" value="CLIP_Serine_Protease"/>
</dbReference>
<dbReference type="InterPro" id="IPR009003">
    <property type="entry name" value="Peptidase_S1_PA"/>
</dbReference>
<feature type="chain" id="PRO_5012318278" evidence="4">
    <location>
        <begin position="18"/>
        <end position="311"/>
    </location>
</feature>
<dbReference type="InterPro" id="IPR001254">
    <property type="entry name" value="Trypsin_dom"/>
</dbReference>
<dbReference type="PANTHER" id="PTHR24260:SF134">
    <property type="entry name" value="AT07769P-RELATED"/>
    <property type="match status" value="1"/>
</dbReference>
<feature type="signal peptide" evidence="4">
    <location>
        <begin position="1"/>
        <end position="17"/>
    </location>
</feature>
<evidence type="ECO:0000259" key="5">
    <source>
        <dbReference type="PROSITE" id="PS50240"/>
    </source>
</evidence>
<dbReference type="PROSITE" id="PS50240">
    <property type="entry name" value="TRYPSIN_DOM"/>
    <property type="match status" value="1"/>
</dbReference>
<dbReference type="SMART" id="SM00020">
    <property type="entry name" value="Tryp_SPc"/>
    <property type="match status" value="1"/>
</dbReference>
<dbReference type="Pfam" id="PF00089">
    <property type="entry name" value="Trypsin"/>
    <property type="match status" value="1"/>
</dbReference>
<keyword evidence="3 6" id="KW-0645">Protease</keyword>
<dbReference type="GO" id="GO:0006508">
    <property type="term" value="P:proteolysis"/>
    <property type="evidence" value="ECO:0007669"/>
    <property type="project" value="UniProtKB-KW"/>
</dbReference>
<dbReference type="Gene3D" id="2.40.10.10">
    <property type="entry name" value="Trypsin-like serine proteases"/>
    <property type="match status" value="2"/>
</dbReference>
<evidence type="ECO:0000313" key="6">
    <source>
        <dbReference type="EMBL" id="JAV08721.1"/>
    </source>
</evidence>
<name>A0A1L8DQN6_9DIPT</name>
<accession>A0A1L8DQN6</accession>
<sequence length="311" mass="34211">MKTFIVLCLSLFAVATATDDTHIDYSQVKPLWEIPTWQERHPGLMEIVRAQKKLPRIQYGPAGRIVGGQYADRHQFPYQVALFLHFADGTGFCGGSLLSKNYVMTAAHCIDGPSHATVALGAHHIFEDEATQQRIRSEGSSFRLYPGWDASLIRNDLATLRLNEPADYRPGTVHSVRLPTFRDVDATFAGQMGRVSGWGRFNDSLPDISPTLRFFSAPIITHLACAIRFPGIIQPSNICLDGALGGPCQGDSGGPVSIIEADGRPTLVGVVSFGLGLGCELNWPSAHVRATSFLEWIDDNTDHEIREHWDD</sequence>
<dbReference type="PROSITE" id="PS00134">
    <property type="entry name" value="TRYPSIN_HIS"/>
    <property type="match status" value="1"/>
</dbReference>
<dbReference type="EMBL" id="GFDF01005363">
    <property type="protein sequence ID" value="JAV08721.1"/>
    <property type="molecule type" value="Transcribed_RNA"/>
</dbReference>
<keyword evidence="4" id="KW-0732">Signal</keyword>
<dbReference type="InterPro" id="IPR043504">
    <property type="entry name" value="Peptidase_S1_PA_chymotrypsin"/>
</dbReference>
<protein>
    <submittedName>
        <fullName evidence="6">Putative trypsin-like serine protease</fullName>
    </submittedName>
</protein>
<organism evidence="6">
    <name type="scientific">Nyssomyia neivai</name>
    <dbReference type="NCBI Taxonomy" id="330878"/>
    <lineage>
        <taxon>Eukaryota</taxon>
        <taxon>Metazoa</taxon>
        <taxon>Ecdysozoa</taxon>
        <taxon>Arthropoda</taxon>
        <taxon>Hexapoda</taxon>
        <taxon>Insecta</taxon>
        <taxon>Pterygota</taxon>
        <taxon>Neoptera</taxon>
        <taxon>Endopterygota</taxon>
        <taxon>Diptera</taxon>
        <taxon>Nematocera</taxon>
        <taxon>Psychodoidea</taxon>
        <taxon>Psychodidae</taxon>
        <taxon>Nyssomyia</taxon>
    </lineage>
</organism>
<dbReference type="PROSITE" id="PS00135">
    <property type="entry name" value="TRYPSIN_SER"/>
    <property type="match status" value="1"/>
</dbReference>
<evidence type="ECO:0000256" key="4">
    <source>
        <dbReference type="SAM" id="SignalP"/>
    </source>
</evidence>
<dbReference type="GO" id="GO:0004252">
    <property type="term" value="F:serine-type endopeptidase activity"/>
    <property type="evidence" value="ECO:0007669"/>
    <property type="project" value="InterPro"/>
</dbReference>
<keyword evidence="3" id="KW-0378">Hydrolase</keyword>
<proteinExistence type="inferred from homology"/>
<dbReference type="InterPro" id="IPR018114">
    <property type="entry name" value="TRYPSIN_HIS"/>
</dbReference>
<dbReference type="InterPro" id="IPR033116">
    <property type="entry name" value="TRYPSIN_SER"/>
</dbReference>
<dbReference type="CDD" id="cd00190">
    <property type="entry name" value="Tryp_SPc"/>
    <property type="match status" value="1"/>
</dbReference>
<keyword evidence="3" id="KW-0720">Serine protease</keyword>
<reference evidence="6" key="1">
    <citation type="submission" date="2016-12" db="EMBL/GenBank/DDBJ databases">
        <title>An insight into the sialome and mialome of the sand fly, Nyssomyia neivai.</title>
        <authorList>
            <person name="Sebastian V."/>
            <person name="Goulart T.M."/>
            <person name="Oliveira W."/>
            <person name="Calvo E."/>
            <person name="Oliveira L.F."/>
            <person name="Pinto M.C."/>
            <person name="Rosselino A.M."/>
            <person name="Ribeiro J.M."/>
        </authorList>
    </citation>
    <scope>NUCLEOTIDE SEQUENCE</scope>
</reference>
<keyword evidence="1" id="KW-1015">Disulfide bond</keyword>
<dbReference type="FunFam" id="2.40.10.10:FF:000068">
    <property type="entry name" value="transmembrane protease serine 2"/>
    <property type="match status" value="1"/>
</dbReference>
<dbReference type="PANTHER" id="PTHR24260">
    <property type="match status" value="1"/>
</dbReference>
<comment type="similarity">
    <text evidence="2">Belongs to the peptidase S1 family. CLIP subfamily.</text>
</comment>
<dbReference type="AlphaFoldDB" id="A0A1L8DQN6"/>
<dbReference type="SUPFAM" id="SSF50494">
    <property type="entry name" value="Trypsin-like serine proteases"/>
    <property type="match status" value="1"/>
</dbReference>